<accession>A0ABV5ZLE3</accession>
<dbReference type="Pfam" id="PF13568">
    <property type="entry name" value="OMP_b-brl_2"/>
    <property type="match status" value="1"/>
</dbReference>
<keyword evidence="1" id="KW-0732">Signal</keyword>
<feature type="chain" id="PRO_5047105697" evidence="1">
    <location>
        <begin position="21"/>
        <end position="250"/>
    </location>
</feature>
<dbReference type="RefSeq" id="WP_027953007.1">
    <property type="nucleotide sequence ID" value="NZ_JBHLZF010000002.1"/>
</dbReference>
<protein>
    <submittedName>
        <fullName evidence="3">Porin family protein</fullName>
    </submittedName>
</protein>
<comment type="caution">
    <text evidence="3">The sequence shown here is derived from an EMBL/GenBank/DDBJ whole genome shotgun (WGS) entry which is preliminary data.</text>
</comment>
<reference evidence="3 4" key="1">
    <citation type="submission" date="2024-09" db="EMBL/GenBank/DDBJ databases">
        <authorList>
            <person name="Sun Q."/>
            <person name="Mori K."/>
        </authorList>
    </citation>
    <scope>NUCLEOTIDE SEQUENCE [LARGE SCALE GENOMIC DNA]</scope>
    <source>
        <strain evidence="3 4">ATCC 51272</strain>
    </source>
</reference>
<sequence length="250" mass="27321">MKMILLLAAALGLAVLPARASGFTADMTLRARLGYSLGGTAPVGLPTSIRGLNSYRLQPNLSFGLDAVKPLAPHWGALLGLRFENKSMDEDARVKDYHEDIVRGGESLTGRFTGDVTTQVHQWMVSVPLQAVWSPASTVALRFGPYVSVLVDRSFTGYAHNGYLRVGDPTGAKVTLGDDPATRGSYDFSDDMRHLQWGLDIGADWNPRGRLGLYADLSWGLSGVHRSSFKTIEQTLYPIFGTFGLTYRLR</sequence>
<gene>
    <name evidence="3" type="ORF">ACFFK8_10555</name>
</gene>
<keyword evidence="4" id="KW-1185">Reference proteome</keyword>
<feature type="domain" description="Outer membrane protein beta-barrel" evidence="2">
    <location>
        <begin position="31"/>
        <end position="224"/>
    </location>
</feature>
<dbReference type="Proteomes" id="UP001589688">
    <property type="component" value="Unassembled WGS sequence"/>
</dbReference>
<evidence type="ECO:0000313" key="3">
    <source>
        <dbReference type="EMBL" id="MFB9898216.1"/>
    </source>
</evidence>
<proteinExistence type="predicted"/>
<organism evidence="3 4">
    <name type="scientific">Hallella seregens ATCC 51272</name>
    <dbReference type="NCBI Taxonomy" id="1336250"/>
    <lineage>
        <taxon>Bacteria</taxon>
        <taxon>Pseudomonadati</taxon>
        <taxon>Bacteroidota</taxon>
        <taxon>Bacteroidia</taxon>
        <taxon>Bacteroidales</taxon>
        <taxon>Prevotellaceae</taxon>
        <taxon>Hallella</taxon>
    </lineage>
</organism>
<evidence type="ECO:0000313" key="4">
    <source>
        <dbReference type="Proteomes" id="UP001589688"/>
    </source>
</evidence>
<name>A0ABV5ZLE3_9BACT</name>
<dbReference type="EMBL" id="JBHLZF010000002">
    <property type="protein sequence ID" value="MFB9898216.1"/>
    <property type="molecule type" value="Genomic_DNA"/>
</dbReference>
<dbReference type="InterPro" id="IPR025665">
    <property type="entry name" value="Beta-barrel_OMP_2"/>
</dbReference>
<feature type="signal peptide" evidence="1">
    <location>
        <begin position="1"/>
        <end position="20"/>
    </location>
</feature>
<evidence type="ECO:0000259" key="2">
    <source>
        <dbReference type="Pfam" id="PF13568"/>
    </source>
</evidence>
<evidence type="ECO:0000256" key="1">
    <source>
        <dbReference type="SAM" id="SignalP"/>
    </source>
</evidence>